<keyword evidence="1" id="KW-0812">Transmembrane</keyword>
<dbReference type="Proteomes" id="UP000076404">
    <property type="component" value="Chromosome"/>
</dbReference>
<dbReference type="RefSeq" id="WP_043580706.1">
    <property type="nucleotide sequence ID" value="NZ_CP011454.1"/>
</dbReference>
<gene>
    <name evidence="3" type="ORF">GEMMAAP_11225</name>
</gene>
<sequence length="634" mass="65965">MAFLAPAFLALAVLAGVPLLVHLLRRRVGRVVDFPAVRYLERMEQEHSKDLKLRNRLLLLLRLLAVIAIALAAARPIARLVGVGHAPIAVAIVLDNSLSAGVVQDGRVLFDSLRADARKLVSDLTSDDRAWIVTADGRVIGGAPSALLAGLDALTPLGGRGDLAAATRRAVGLARSGTPRTPVVAMVSDGQRSTFRGDSVVNAADVPVLLLRHSVALARNRAVVQATPDPVRWTPGGAVTLAITSSDSAAWRLSLDGRTVARGVVPPATLEAPSRVTSRLASASTGWVRGSVELDADALRADDTRWFAVRVAPPPTVSVRGEGGAFLGAALGTLVDEGRLARGREGDPRVVTVSSAEAAGLRLPVLLSAPRDPIALGEANRQLERLGIPWRFGAIARSQVLARVPARGGAPDTTTPSARAFDGTPVRLRYPLVYSPGEQERGQPSTPDTIATAGGAPWVVAGDGYVLMGSPIEPEATDLPLDASFVPWVLEALARRLGDDGRLLEVTPGQVVTGMRDVTALERPDGSLLSVSGDRLTVPGQAGVYFLRRQAARIGALVVNGEPSESDAAGLGADTANAPALLAGLVSGRDVSATASSAGWKEAVFSRAAGQALLIPFLALALLALLAEAYISGR</sequence>
<feature type="transmembrane region" description="Helical" evidence="1">
    <location>
        <begin position="6"/>
        <end position="24"/>
    </location>
</feature>
<evidence type="ECO:0000313" key="3">
    <source>
        <dbReference type="EMBL" id="AMW05224.1"/>
    </source>
</evidence>
<dbReference type="PANTHER" id="PTHR37464:SF1">
    <property type="entry name" value="BLL2463 PROTEIN"/>
    <property type="match status" value="1"/>
</dbReference>
<dbReference type="AlphaFoldDB" id="A0A143BL98"/>
<organism evidence="3 4">
    <name type="scientific">Gemmatimonas phototrophica</name>
    <dbReference type="NCBI Taxonomy" id="1379270"/>
    <lineage>
        <taxon>Bacteria</taxon>
        <taxon>Pseudomonadati</taxon>
        <taxon>Gemmatimonadota</taxon>
        <taxon>Gemmatimonadia</taxon>
        <taxon>Gemmatimonadales</taxon>
        <taxon>Gemmatimonadaceae</taxon>
        <taxon>Gemmatimonas</taxon>
    </lineage>
</organism>
<keyword evidence="4" id="KW-1185">Reference proteome</keyword>
<feature type="transmembrane region" description="Helical" evidence="1">
    <location>
        <begin position="57"/>
        <end position="78"/>
    </location>
</feature>
<keyword evidence="1" id="KW-0472">Membrane</keyword>
<dbReference type="OrthoDB" id="9767331at2"/>
<dbReference type="NCBIfam" id="TIGR02226">
    <property type="entry name" value="two_anch"/>
    <property type="match status" value="1"/>
</dbReference>
<feature type="transmembrane region" description="Helical" evidence="1">
    <location>
        <begin position="613"/>
        <end position="631"/>
    </location>
</feature>
<evidence type="ECO:0000259" key="2">
    <source>
        <dbReference type="Pfam" id="PF07584"/>
    </source>
</evidence>
<feature type="domain" description="Aerotolerance regulator N-terminal" evidence="2">
    <location>
        <begin position="1"/>
        <end position="76"/>
    </location>
</feature>
<dbReference type="Pfam" id="PF07584">
    <property type="entry name" value="BatA"/>
    <property type="match status" value="1"/>
</dbReference>
<protein>
    <recommendedName>
        <fullName evidence="2">Aerotolerance regulator N-terminal domain-containing protein</fullName>
    </recommendedName>
</protein>
<dbReference type="PANTHER" id="PTHR37464">
    <property type="entry name" value="BLL2463 PROTEIN"/>
    <property type="match status" value="1"/>
</dbReference>
<dbReference type="InterPro" id="IPR011933">
    <property type="entry name" value="Double_TM_dom"/>
</dbReference>
<reference evidence="3 4" key="1">
    <citation type="journal article" date="2014" name="Proc. Natl. Acad. Sci. U.S.A.">
        <title>Functional type 2 photosynthetic reaction centers found in the rare bacterial phylum Gemmatimonadetes.</title>
        <authorList>
            <person name="Zeng Y."/>
            <person name="Feng F."/>
            <person name="Medova H."/>
            <person name="Dean J."/>
            <person name="Koblizek M."/>
        </authorList>
    </citation>
    <scope>NUCLEOTIDE SEQUENCE [LARGE SCALE GENOMIC DNA]</scope>
    <source>
        <strain evidence="3 4">AP64</strain>
    </source>
</reference>
<keyword evidence="1" id="KW-1133">Transmembrane helix</keyword>
<dbReference type="EMBL" id="CP011454">
    <property type="protein sequence ID" value="AMW05224.1"/>
    <property type="molecule type" value="Genomic_DNA"/>
</dbReference>
<proteinExistence type="predicted"/>
<accession>A0A143BL98</accession>
<dbReference type="eggNOG" id="COG2304">
    <property type="taxonomic scope" value="Bacteria"/>
</dbReference>
<dbReference type="InterPro" id="IPR024163">
    <property type="entry name" value="Aerotolerance_reg_N"/>
</dbReference>
<name>A0A143BL98_9BACT</name>
<reference evidence="3 4" key="2">
    <citation type="journal article" date="2016" name="Environ. Microbiol. Rep.">
        <title>Metagenomic evidence for the presence of phototrophic Gemmatimonadetes bacteria in diverse environments.</title>
        <authorList>
            <person name="Zeng Y."/>
            <person name="Baumbach J."/>
            <person name="Barbosa E.G."/>
            <person name="Azevedo V."/>
            <person name="Zhang C."/>
            <person name="Koblizek M."/>
        </authorList>
    </citation>
    <scope>NUCLEOTIDE SEQUENCE [LARGE SCALE GENOMIC DNA]</scope>
    <source>
        <strain evidence="3 4">AP64</strain>
    </source>
</reference>
<dbReference type="KEGG" id="gph:GEMMAAP_11225"/>
<dbReference type="STRING" id="1379270.GEMMAAP_11225"/>
<evidence type="ECO:0000256" key="1">
    <source>
        <dbReference type="SAM" id="Phobius"/>
    </source>
</evidence>
<evidence type="ECO:0000313" key="4">
    <source>
        <dbReference type="Proteomes" id="UP000076404"/>
    </source>
</evidence>